<evidence type="ECO:0000256" key="2">
    <source>
        <dbReference type="ARBA" id="ARBA00022679"/>
    </source>
</evidence>
<dbReference type="GO" id="GO:0032259">
    <property type="term" value="P:methylation"/>
    <property type="evidence" value="ECO:0007669"/>
    <property type="project" value="UniProtKB-KW"/>
</dbReference>
<dbReference type="PANTHER" id="PTHR43648:SF1">
    <property type="entry name" value="ELECTRON TRANSFER FLAVOPROTEIN BETA SUBUNIT LYSINE METHYLTRANSFERASE"/>
    <property type="match status" value="1"/>
</dbReference>
<proteinExistence type="predicted"/>
<sequence>MEIMSSAIAAELQASLCLPGASLAVSPIPDARLQLALLQLEDTQLLLDSRSIQQWWQNLPYWAFAWAGGQALARFISEHPQAVAGKNVLDFGCGSGIAGIAAAQAGANVVAVDLDPLALQAVSLNAELNRVSVTTVADLRTCPDDLDMVLAADVLYDISSNGDLSCWLSQVPAWLLAETSDIVKQRGHLPALQQIAHSVHATLPAIGDFDERVEVCIYQRQINDG</sequence>
<dbReference type="Gene3D" id="3.40.50.150">
    <property type="entry name" value="Vaccinia Virus protein VP39"/>
    <property type="match status" value="1"/>
</dbReference>
<dbReference type="GO" id="GO:0016279">
    <property type="term" value="F:protein-lysine N-methyltransferase activity"/>
    <property type="evidence" value="ECO:0007669"/>
    <property type="project" value="TreeGrafter"/>
</dbReference>
<evidence type="ECO:0000313" key="4">
    <source>
        <dbReference type="Proteomes" id="UP000202440"/>
    </source>
</evidence>
<dbReference type="Pfam" id="PF06325">
    <property type="entry name" value="PrmA"/>
    <property type="match status" value="1"/>
</dbReference>
<gene>
    <name evidence="3" type="ORF">CHH28_11795</name>
</gene>
<dbReference type="InterPro" id="IPR050078">
    <property type="entry name" value="Ribosomal_L11_MeTrfase_PrmA"/>
</dbReference>
<dbReference type="RefSeq" id="WP_094060498.1">
    <property type="nucleotide sequence ID" value="NZ_CP022530.1"/>
</dbReference>
<dbReference type="KEGG" id="bsan:CHH28_11795"/>
<dbReference type="PANTHER" id="PTHR43648">
    <property type="entry name" value="ELECTRON TRANSFER FLAVOPROTEIN BETA SUBUNIT LYSINE METHYLTRANSFERASE"/>
    <property type="match status" value="1"/>
</dbReference>
<dbReference type="Proteomes" id="UP000202440">
    <property type="component" value="Chromosome"/>
</dbReference>
<name>A0A222FJY4_9GAMM</name>
<dbReference type="AlphaFoldDB" id="A0A222FJY4"/>
<keyword evidence="1 3" id="KW-0489">Methyltransferase</keyword>
<dbReference type="InterPro" id="IPR029063">
    <property type="entry name" value="SAM-dependent_MTases_sf"/>
</dbReference>
<reference evidence="3 4" key="1">
    <citation type="submission" date="2017-07" db="EMBL/GenBank/DDBJ databases">
        <title>Annotated genome sequence of Bacterioplanes sanyensis isolated from Red Sea.</title>
        <authorList>
            <person name="Rehman Z.U."/>
        </authorList>
    </citation>
    <scope>NUCLEOTIDE SEQUENCE [LARGE SCALE GENOMIC DNA]</scope>
    <source>
        <strain evidence="3 4">NV9</strain>
    </source>
</reference>
<dbReference type="SUPFAM" id="SSF53335">
    <property type="entry name" value="S-adenosyl-L-methionine-dependent methyltransferases"/>
    <property type="match status" value="1"/>
</dbReference>
<keyword evidence="2 3" id="KW-0808">Transferase</keyword>
<accession>A0A222FJY4</accession>
<dbReference type="OrthoDB" id="9794615at2"/>
<keyword evidence="4" id="KW-1185">Reference proteome</keyword>
<evidence type="ECO:0000256" key="1">
    <source>
        <dbReference type="ARBA" id="ARBA00022603"/>
    </source>
</evidence>
<dbReference type="EMBL" id="CP022530">
    <property type="protein sequence ID" value="ASP39318.1"/>
    <property type="molecule type" value="Genomic_DNA"/>
</dbReference>
<organism evidence="3 4">
    <name type="scientific">Bacterioplanes sanyensis</name>
    <dbReference type="NCBI Taxonomy" id="1249553"/>
    <lineage>
        <taxon>Bacteria</taxon>
        <taxon>Pseudomonadati</taxon>
        <taxon>Pseudomonadota</taxon>
        <taxon>Gammaproteobacteria</taxon>
        <taxon>Oceanospirillales</taxon>
        <taxon>Oceanospirillaceae</taxon>
        <taxon>Bacterioplanes</taxon>
    </lineage>
</organism>
<evidence type="ECO:0000313" key="3">
    <source>
        <dbReference type="EMBL" id="ASP39318.1"/>
    </source>
</evidence>
<protein>
    <submittedName>
        <fullName evidence="3">Protein methyltransferase</fullName>
    </submittedName>
</protein>